<dbReference type="RefSeq" id="WP_345413135.1">
    <property type="nucleotide sequence ID" value="NZ_BAABGT010000014.1"/>
</dbReference>
<reference evidence="2" key="1">
    <citation type="journal article" date="2019" name="Int. J. Syst. Evol. Microbiol.">
        <title>The Global Catalogue of Microorganisms (GCM) 10K type strain sequencing project: providing services to taxonomists for standard genome sequencing and annotation.</title>
        <authorList>
            <consortium name="The Broad Institute Genomics Platform"/>
            <consortium name="The Broad Institute Genome Sequencing Center for Infectious Disease"/>
            <person name="Wu L."/>
            <person name="Ma J."/>
        </authorList>
    </citation>
    <scope>NUCLEOTIDE SEQUENCE [LARGE SCALE GENOMIC DNA]</scope>
    <source>
        <strain evidence="2">JCM 17906</strain>
    </source>
</reference>
<protein>
    <submittedName>
        <fullName evidence="1">Uncharacterized protein</fullName>
    </submittedName>
</protein>
<evidence type="ECO:0000313" key="1">
    <source>
        <dbReference type="EMBL" id="GAA4539060.1"/>
    </source>
</evidence>
<name>A0ABP8RI91_9PSEU</name>
<proteinExistence type="predicted"/>
<dbReference type="EMBL" id="BAABGT010000014">
    <property type="protein sequence ID" value="GAA4539060.1"/>
    <property type="molecule type" value="Genomic_DNA"/>
</dbReference>
<evidence type="ECO:0000313" key="2">
    <source>
        <dbReference type="Proteomes" id="UP001501598"/>
    </source>
</evidence>
<sequence>MATARELLELIAEFAEARRSDADEATLQAIAQRFDVTLGEAIGDRASMQSEA</sequence>
<dbReference type="Proteomes" id="UP001501598">
    <property type="component" value="Unassembled WGS sequence"/>
</dbReference>
<comment type="caution">
    <text evidence="1">The sequence shown here is derived from an EMBL/GenBank/DDBJ whole genome shotgun (WGS) entry which is preliminary data.</text>
</comment>
<organism evidence="1 2">
    <name type="scientific">Pseudonocardia xishanensis</name>
    <dbReference type="NCBI Taxonomy" id="630995"/>
    <lineage>
        <taxon>Bacteria</taxon>
        <taxon>Bacillati</taxon>
        <taxon>Actinomycetota</taxon>
        <taxon>Actinomycetes</taxon>
        <taxon>Pseudonocardiales</taxon>
        <taxon>Pseudonocardiaceae</taxon>
        <taxon>Pseudonocardia</taxon>
    </lineage>
</organism>
<keyword evidence="2" id="KW-1185">Reference proteome</keyword>
<gene>
    <name evidence="1" type="ORF">GCM10023175_09840</name>
</gene>
<accession>A0ABP8RI91</accession>